<protein>
    <submittedName>
        <fullName evidence="2">Phage gpG-like protein</fullName>
    </submittedName>
</protein>
<reference evidence="2 3" key="1">
    <citation type="submission" date="2023-07" db="EMBL/GenBank/DDBJ databases">
        <title>Sorghum-associated microbial communities from plants grown in Nebraska, USA.</title>
        <authorList>
            <person name="Schachtman D."/>
        </authorList>
    </citation>
    <scope>NUCLEOTIDE SEQUENCE [LARGE SCALE GENOMIC DNA]</scope>
    <source>
        <strain evidence="2 3">DS1027</strain>
    </source>
</reference>
<keyword evidence="3" id="KW-1185">Reference proteome</keyword>
<dbReference type="RefSeq" id="WP_309805326.1">
    <property type="nucleotide sequence ID" value="NZ_JAVDRD010000005.1"/>
</dbReference>
<proteinExistence type="predicted"/>
<name>A0ABU1MML6_9SPHN</name>
<gene>
    <name evidence="2" type="ORF">J2792_002331</name>
</gene>
<dbReference type="EMBL" id="JAVDRD010000005">
    <property type="protein sequence ID" value="MDR6511459.1"/>
    <property type="molecule type" value="Genomic_DNA"/>
</dbReference>
<evidence type="ECO:0000256" key="1">
    <source>
        <dbReference type="SAM" id="MobiDB-lite"/>
    </source>
</evidence>
<evidence type="ECO:0000313" key="3">
    <source>
        <dbReference type="Proteomes" id="UP001184150"/>
    </source>
</evidence>
<evidence type="ECO:0000313" key="2">
    <source>
        <dbReference type="EMBL" id="MDR6511459.1"/>
    </source>
</evidence>
<feature type="region of interest" description="Disordered" evidence="1">
    <location>
        <begin position="64"/>
        <end position="85"/>
    </location>
</feature>
<sequence>MGDLSLLDMVTKLAAAEVAIHTNARRELDRVGAAIQRTAKAEFGHYQDGVGEFPAWEELAESTKEDRVRQGFTENDPLLRSGETRDSIERQTAELETVVGSDSEILERHEFGTSKMPPRPVLGPALVRNHDLILEKLGGAVVRGLVGQDTIHDSLGYNAVVEGD</sequence>
<organism evidence="2 3">
    <name type="scientific">Novosphingobium capsulatum</name>
    <dbReference type="NCBI Taxonomy" id="13688"/>
    <lineage>
        <taxon>Bacteria</taxon>
        <taxon>Pseudomonadati</taxon>
        <taxon>Pseudomonadota</taxon>
        <taxon>Alphaproteobacteria</taxon>
        <taxon>Sphingomonadales</taxon>
        <taxon>Sphingomonadaceae</taxon>
        <taxon>Novosphingobium</taxon>
    </lineage>
</organism>
<dbReference type="Proteomes" id="UP001184150">
    <property type="component" value="Unassembled WGS sequence"/>
</dbReference>
<accession>A0ABU1MML6</accession>
<comment type="caution">
    <text evidence="2">The sequence shown here is derived from an EMBL/GenBank/DDBJ whole genome shotgun (WGS) entry which is preliminary data.</text>
</comment>